<evidence type="ECO:0000259" key="7">
    <source>
        <dbReference type="PROSITE" id="PS50287"/>
    </source>
</evidence>
<name>A0AAE1CZ74_9GAST</name>
<dbReference type="InterPro" id="IPR001190">
    <property type="entry name" value="SRCR"/>
</dbReference>
<dbReference type="SMART" id="SM00202">
    <property type="entry name" value="SR"/>
    <property type="match status" value="1"/>
</dbReference>
<proteinExistence type="predicted"/>
<sequence>MIRGNSPRFVSGWDMVRAELRGMAVLVSVPECGVLARLGNIIALFQECLLSHLKLGKNLQGVISKKTYKDGDVKLVGGKKRHMGTVLVRHNNRWGAICDGAWDKKDAHTVCNQLGYYAAASAPRGSKFGIGRKRMFLFSLGCSGKESSIKECPYAAFSRFWRRRCPGDRRTAGVVCYPARRKKQSRNRNFNTYIDVDIKIYIDISYDTCIDTRYDIYIDTSYGIFINTGCDIFIDTSYDIFINTSYGIFIDTSYGIFINTSYDIFIDTSYGIFIYTSYDTYIDTSYDIYIDTSYDIFINTSYDIFIDTSYDIFNNTSYDTFIDTSYNIFINTRYDTFIDTSYNTSIDVSIEIYIDISNDNYIHVVIDTFLNIYIEIEISFYNKIISSINIDIDIDDIDSERNGIVNTDWSSNNLIYQSQSYSINCQL</sequence>
<evidence type="ECO:0000256" key="6">
    <source>
        <dbReference type="PROSITE-ProRule" id="PRU00196"/>
    </source>
</evidence>
<dbReference type="Pfam" id="PF00530">
    <property type="entry name" value="SRCR"/>
    <property type="match status" value="1"/>
</dbReference>
<keyword evidence="9" id="KW-1185">Reference proteome</keyword>
<evidence type="ECO:0000256" key="2">
    <source>
        <dbReference type="ARBA" id="ARBA00022737"/>
    </source>
</evidence>
<feature type="disulfide bond" evidence="6">
    <location>
        <begin position="142"/>
        <end position="152"/>
    </location>
</feature>
<keyword evidence="5" id="KW-0325">Glycoprotein</keyword>
<dbReference type="EMBL" id="JAWDGP010006114">
    <property type="protein sequence ID" value="KAK3746936.1"/>
    <property type="molecule type" value="Genomic_DNA"/>
</dbReference>
<evidence type="ECO:0000256" key="3">
    <source>
        <dbReference type="ARBA" id="ARBA00023157"/>
    </source>
</evidence>
<dbReference type="InterPro" id="IPR036772">
    <property type="entry name" value="SRCR-like_dom_sf"/>
</dbReference>
<dbReference type="Proteomes" id="UP001283361">
    <property type="component" value="Unassembled WGS sequence"/>
</dbReference>
<keyword evidence="2" id="KW-0677">Repeat</keyword>
<protein>
    <recommendedName>
        <fullName evidence="7">SRCR domain-containing protein</fullName>
    </recommendedName>
</protein>
<dbReference type="Gene3D" id="3.10.250.10">
    <property type="entry name" value="SRCR-like domain"/>
    <property type="match status" value="1"/>
</dbReference>
<keyword evidence="4" id="KW-0675">Receptor</keyword>
<evidence type="ECO:0000313" key="9">
    <source>
        <dbReference type="Proteomes" id="UP001283361"/>
    </source>
</evidence>
<dbReference type="GO" id="GO:0016020">
    <property type="term" value="C:membrane"/>
    <property type="evidence" value="ECO:0007669"/>
    <property type="project" value="InterPro"/>
</dbReference>
<dbReference type="PROSITE" id="PS50287">
    <property type="entry name" value="SRCR_2"/>
    <property type="match status" value="1"/>
</dbReference>
<dbReference type="AlphaFoldDB" id="A0AAE1CZ74"/>
<comment type="caution">
    <text evidence="6">Lacks conserved residue(s) required for the propagation of feature annotation.</text>
</comment>
<dbReference type="FunFam" id="3.10.250.10:FF:000007">
    <property type="entry name" value="Soluble scavenger receptor cysteine-rich domain-containing protein SSC5D"/>
    <property type="match status" value="1"/>
</dbReference>
<comment type="caution">
    <text evidence="8">The sequence shown here is derived from an EMBL/GenBank/DDBJ whole genome shotgun (WGS) entry which is preliminary data.</text>
</comment>
<keyword evidence="3 6" id="KW-1015">Disulfide bond</keyword>
<evidence type="ECO:0000256" key="1">
    <source>
        <dbReference type="ARBA" id="ARBA00022729"/>
    </source>
</evidence>
<feature type="domain" description="SRCR" evidence="7">
    <location>
        <begin position="73"/>
        <end position="177"/>
    </location>
</feature>
<organism evidence="8 9">
    <name type="scientific">Elysia crispata</name>
    <name type="common">lettuce slug</name>
    <dbReference type="NCBI Taxonomy" id="231223"/>
    <lineage>
        <taxon>Eukaryota</taxon>
        <taxon>Metazoa</taxon>
        <taxon>Spiralia</taxon>
        <taxon>Lophotrochozoa</taxon>
        <taxon>Mollusca</taxon>
        <taxon>Gastropoda</taxon>
        <taxon>Heterobranchia</taxon>
        <taxon>Euthyneura</taxon>
        <taxon>Panpulmonata</taxon>
        <taxon>Sacoglossa</taxon>
        <taxon>Placobranchoidea</taxon>
        <taxon>Plakobranchidae</taxon>
        <taxon>Elysia</taxon>
    </lineage>
</organism>
<dbReference type="PANTHER" id="PTHR48071">
    <property type="entry name" value="SRCR DOMAIN-CONTAINING PROTEIN"/>
    <property type="match status" value="1"/>
</dbReference>
<evidence type="ECO:0000256" key="5">
    <source>
        <dbReference type="ARBA" id="ARBA00023180"/>
    </source>
</evidence>
<reference evidence="8" key="1">
    <citation type="journal article" date="2023" name="G3 (Bethesda)">
        <title>A reference genome for the long-term kleptoplast-retaining sea slug Elysia crispata morphotype clarki.</title>
        <authorList>
            <person name="Eastman K.E."/>
            <person name="Pendleton A.L."/>
            <person name="Shaikh M.A."/>
            <person name="Suttiyut T."/>
            <person name="Ogas R."/>
            <person name="Tomko P."/>
            <person name="Gavelis G."/>
            <person name="Widhalm J.R."/>
            <person name="Wisecaver J.H."/>
        </authorList>
    </citation>
    <scope>NUCLEOTIDE SEQUENCE</scope>
    <source>
        <strain evidence="8">ECLA1</strain>
    </source>
</reference>
<accession>A0AAE1CZ74</accession>
<dbReference type="PANTHER" id="PTHR48071:SF18">
    <property type="entry name" value="DELETED IN MALIGNANT BRAIN TUMORS 1 PROTEIN-RELATED"/>
    <property type="match status" value="1"/>
</dbReference>
<evidence type="ECO:0000256" key="4">
    <source>
        <dbReference type="ARBA" id="ARBA00023170"/>
    </source>
</evidence>
<keyword evidence="1" id="KW-0732">Signal</keyword>
<dbReference type="SUPFAM" id="SSF56487">
    <property type="entry name" value="SRCR-like"/>
    <property type="match status" value="1"/>
</dbReference>
<gene>
    <name evidence="8" type="ORF">RRG08_030346</name>
</gene>
<dbReference type="PRINTS" id="PR00258">
    <property type="entry name" value="SPERACTRCPTR"/>
</dbReference>
<evidence type="ECO:0000313" key="8">
    <source>
        <dbReference type="EMBL" id="KAK3746936.1"/>
    </source>
</evidence>